<dbReference type="KEGG" id="nte:NEUTE1DRAFT55219"/>
<dbReference type="Proteomes" id="UP000008065">
    <property type="component" value="Unassembled WGS sequence"/>
</dbReference>
<protein>
    <submittedName>
        <fullName evidence="1">Uncharacterized protein</fullName>
    </submittedName>
</protein>
<evidence type="ECO:0000313" key="2">
    <source>
        <dbReference type="Proteomes" id="UP000008065"/>
    </source>
</evidence>
<reference evidence="2" key="1">
    <citation type="journal article" date="2011" name="Genetics">
        <title>Massive changes in genome architecture accompany the transition to self-fertility in the filamentous fungus Neurospora tetrasperma.</title>
        <authorList>
            <person name="Ellison C.E."/>
            <person name="Stajich J.E."/>
            <person name="Jacobson D.J."/>
            <person name="Natvig D.O."/>
            <person name="Lapidus A."/>
            <person name="Foster B."/>
            <person name="Aerts A."/>
            <person name="Riley R."/>
            <person name="Lindquist E.A."/>
            <person name="Grigoriev I.V."/>
            <person name="Taylor J.W."/>
        </authorList>
    </citation>
    <scope>NUCLEOTIDE SEQUENCE [LARGE SCALE GENOMIC DNA]</scope>
    <source>
        <strain evidence="2">FGSC 2508 / P0657</strain>
    </source>
</reference>
<gene>
    <name evidence="1" type="ORF">NEUTE1DRAFT_55219</name>
</gene>
<dbReference type="AlphaFoldDB" id="F8N470"/>
<keyword evidence="2" id="KW-1185">Reference proteome</keyword>
<dbReference type="GeneID" id="20828469"/>
<organism evidence="1 2">
    <name type="scientific">Neurospora tetrasperma (strain FGSC 2508 / ATCC MYA-4615 / P0657)</name>
    <dbReference type="NCBI Taxonomy" id="510951"/>
    <lineage>
        <taxon>Eukaryota</taxon>
        <taxon>Fungi</taxon>
        <taxon>Dikarya</taxon>
        <taxon>Ascomycota</taxon>
        <taxon>Pezizomycotina</taxon>
        <taxon>Sordariomycetes</taxon>
        <taxon>Sordariomycetidae</taxon>
        <taxon>Sordariales</taxon>
        <taxon>Sordariaceae</taxon>
        <taxon>Neurospora</taxon>
    </lineage>
</organism>
<dbReference type="EMBL" id="GL891382">
    <property type="protein sequence ID" value="EGO53513.1"/>
    <property type="molecule type" value="Genomic_DNA"/>
</dbReference>
<name>F8N470_NEUT8</name>
<dbReference type="HOGENOM" id="CLU_2574462_0_0_1"/>
<sequence>MKLHIRQFPDLAPKLRLEHCLLVSHGYKPPAIVHLDNNCGKWEEGRRKASSSVEGMSCKSGILNLGRTKASQPASFARNSW</sequence>
<proteinExistence type="predicted"/>
<accession>F8N470</accession>
<dbReference type="RefSeq" id="XP_009857106.1">
    <property type="nucleotide sequence ID" value="XM_009858804.1"/>
</dbReference>
<dbReference type="VEuPathDB" id="FungiDB:NEUTE1DRAFT_55219"/>
<evidence type="ECO:0000313" key="1">
    <source>
        <dbReference type="EMBL" id="EGO53513.1"/>
    </source>
</evidence>